<evidence type="ECO:0000313" key="5">
    <source>
        <dbReference type="Proteomes" id="UP000070505"/>
    </source>
</evidence>
<feature type="transmembrane region" description="Helical" evidence="3">
    <location>
        <begin position="49"/>
        <end position="71"/>
    </location>
</feature>
<keyword evidence="3" id="KW-0472">Membrane</keyword>
<sequence length="334" mass="36926">MNDQNSNFDNPEDMPPEFIPADYDKDTSENGSSYNDDFDNSLFGGKREIAAVVAVCVIAIAIVASIVFFLFTTNSNSIKHNNVSEPTKNCVRLRKDLLFEQKNLEATLSSDDVSNATEIKTYDFVVNSDEAKSAFDDFESSLNYVKADLNEKIQNCPVGADSSNSPSVEDKFSGKIENFRQDNDSLKKSAYNAVKAAKSVISAKLVKLVSKGKDLINKTKNIPVLSQAKDELQKIVDLANQALNNSNNNNIKEMKQCIDDLKKAFDQYLEKIKNLSSNFLNRDGNGYPLSSQHQKDDDGGYVPSGRDDNSDSVDPDYIDTQDSQDSQSGQDGQN</sequence>
<evidence type="ECO:0000313" key="4">
    <source>
        <dbReference type="EMBL" id="KXI18055.1"/>
    </source>
</evidence>
<gene>
    <name evidence="4" type="ORF">HMPREF3230_00452</name>
</gene>
<dbReference type="Proteomes" id="UP000070505">
    <property type="component" value="Unassembled WGS sequence"/>
</dbReference>
<proteinExistence type="predicted"/>
<feature type="compositionally biased region" description="Acidic residues" evidence="2">
    <location>
        <begin position="310"/>
        <end position="319"/>
    </location>
</feature>
<accession>A0A135Z8T8</accession>
<dbReference type="EMBL" id="LSRC01000017">
    <property type="protein sequence ID" value="KXI18055.1"/>
    <property type="molecule type" value="Genomic_DNA"/>
</dbReference>
<feature type="compositionally biased region" description="Low complexity" evidence="2">
    <location>
        <begin position="321"/>
        <end position="334"/>
    </location>
</feature>
<keyword evidence="3" id="KW-1133">Transmembrane helix</keyword>
<keyword evidence="3" id="KW-0812">Transmembrane</keyword>
<evidence type="ECO:0000256" key="3">
    <source>
        <dbReference type="SAM" id="Phobius"/>
    </source>
</evidence>
<feature type="coiled-coil region" evidence="1">
    <location>
        <begin position="225"/>
        <end position="278"/>
    </location>
</feature>
<protein>
    <submittedName>
        <fullName evidence="4">Uncharacterized protein</fullName>
    </submittedName>
</protein>
<feature type="region of interest" description="Disordered" evidence="2">
    <location>
        <begin position="283"/>
        <end position="334"/>
    </location>
</feature>
<dbReference type="RefSeq" id="WP_075523345.1">
    <property type="nucleotide sequence ID" value="NZ_KQ961857.1"/>
</dbReference>
<evidence type="ECO:0000256" key="1">
    <source>
        <dbReference type="SAM" id="Coils"/>
    </source>
</evidence>
<reference evidence="4 5" key="1">
    <citation type="submission" date="2016-02" db="EMBL/GenBank/DDBJ databases">
        <authorList>
            <person name="Wen L."/>
            <person name="He K."/>
            <person name="Yang H."/>
        </authorList>
    </citation>
    <scope>NUCLEOTIDE SEQUENCE [LARGE SCALE GENOMIC DNA]</scope>
    <source>
        <strain evidence="4 5">CMW7778B</strain>
    </source>
</reference>
<name>A0A135Z8T8_GARVA</name>
<keyword evidence="1" id="KW-0175">Coiled coil</keyword>
<organism evidence="4 5">
    <name type="scientific">Gardnerella vaginalis</name>
    <dbReference type="NCBI Taxonomy" id="2702"/>
    <lineage>
        <taxon>Bacteria</taxon>
        <taxon>Bacillati</taxon>
        <taxon>Actinomycetota</taxon>
        <taxon>Actinomycetes</taxon>
        <taxon>Bifidobacteriales</taxon>
        <taxon>Bifidobacteriaceae</taxon>
        <taxon>Gardnerella</taxon>
    </lineage>
</organism>
<evidence type="ECO:0000256" key="2">
    <source>
        <dbReference type="SAM" id="MobiDB-lite"/>
    </source>
</evidence>
<feature type="region of interest" description="Disordered" evidence="2">
    <location>
        <begin position="1"/>
        <end position="31"/>
    </location>
</feature>
<dbReference type="AlphaFoldDB" id="A0A135Z8T8"/>
<dbReference type="PATRIC" id="fig|2702.101.peg.439"/>
<comment type="caution">
    <text evidence="4">The sequence shown here is derived from an EMBL/GenBank/DDBJ whole genome shotgun (WGS) entry which is preliminary data.</text>
</comment>